<dbReference type="PROSITE" id="PS50025">
    <property type="entry name" value="LAM_G_DOMAIN"/>
    <property type="match status" value="1"/>
</dbReference>
<feature type="domain" description="Cadherin" evidence="18">
    <location>
        <begin position="682"/>
        <end position="795"/>
    </location>
</feature>
<gene>
    <name evidence="19" type="ORF">NP493_19g13000</name>
</gene>
<keyword evidence="4" id="KW-0732">Signal</keyword>
<dbReference type="FunFam" id="2.60.40.60:FF:000041">
    <property type="entry name" value="FAT atypical cadherin 1"/>
    <property type="match status" value="1"/>
</dbReference>
<feature type="domain" description="Cadherin" evidence="18">
    <location>
        <begin position="2454"/>
        <end position="2563"/>
    </location>
</feature>
<dbReference type="PROSITE" id="PS50268">
    <property type="entry name" value="CADHERIN_2"/>
    <property type="match status" value="25"/>
</dbReference>
<dbReference type="FunFam" id="2.10.25.10:FF:000125">
    <property type="entry name" value="Neurogenic locus notch protein-like"/>
    <property type="match status" value="1"/>
</dbReference>
<feature type="domain" description="Cadherin" evidence="18">
    <location>
        <begin position="73"/>
        <end position="178"/>
    </location>
</feature>
<feature type="domain" description="Cadherin" evidence="18">
    <location>
        <begin position="584"/>
        <end position="681"/>
    </location>
</feature>
<feature type="domain" description="Cadherin" evidence="18">
    <location>
        <begin position="2142"/>
        <end position="2246"/>
    </location>
</feature>
<dbReference type="PROSITE" id="PS00010">
    <property type="entry name" value="ASX_HYDROXYL"/>
    <property type="match status" value="2"/>
</dbReference>
<feature type="domain" description="Cadherin" evidence="18">
    <location>
        <begin position="998"/>
        <end position="1100"/>
    </location>
</feature>
<feature type="domain" description="EGF-like" evidence="17">
    <location>
        <begin position="2974"/>
        <end position="3010"/>
    </location>
</feature>
<feature type="disulfide bond" evidence="13">
    <location>
        <begin position="3000"/>
        <end position="3009"/>
    </location>
</feature>
<keyword evidence="20" id="KW-1185">Reference proteome</keyword>
<dbReference type="Pfam" id="PF00028">
    <property type="entry name" value="Cadherin"/>
    <property type="match status" value="22"/>
</dbReference>
<dbReference type="InterPro" id="IPR002126">
    <property type="entry name" value="Cadherin-like_dom"/>
</dbReference>
<feature type="domain" description="Cadherin" evidence="18">
    <location>
        <begin position="1101"/>
        <end position="1201"/>
    </location>
</feature>
<feature type="domain" description="EGF-like" evidence="17">
    <location>
        <begin position="3049"/>
        <end position="3085"/>
    </location>
</feature>
<feature type="domain" description="EGF-like" evidence="17">
    <location>
        <begin position="2714"/>
        <end position="2750"/>
    </location>
</feature>
<keyword evidence="11" id="KW-0325">Glycoprotein</keyword>
<dbReference type="CDD" id="cd11304">
    <property type="entry name" value="Cadherin_repeat"/>
    <property type="match status" value="25"/>
</dbReference>
<dbReference type="SMART" id="SM00181">
    <property type="entry name" value="EGF"/>
    <property type="match status" value="6"/>
</dbReference>
<keyword evidence="9 15" id="KW-0472">Membrane</keyword>
<evidence type="ECO:0000256" key="9">
    <source>
        <dbReference type="ARBA" id="ARBA00023136"/>
    </source>
</evidence>
<dbReference type="FunFam" id="2.60.40.60:FF:000032">
    <property type="entry name" value="FAT atypical cadherin 1"/>
    <property type="match status" value="1"/>
</dbReference>
<dbReference type="FunFam" id="2.60.40.60:FF:000021">
    <property type="entry name" value="FAT atypical cadherin 1"/>
    <property type="match status" value="2"/>
</dbReference>
<feature type="domain" description="Cadherin" evidence="18">
    <location>
        <begin position="796"/>
        <end position="895"/>
    </location>
</feature>
<keyword evidence="8 15" id="KW-1133">Transmembrane helix</keyword>
<dbReference type="FunFam" id="2.60.40.60:FF:000065">
    <property type="entry name" value="FAT atypical cadherin 1"/>
    <property type="match status" value="1"/>
</dbReference>
<evidence type="ECO:0000256" key="7">
    <source>
        <dbReference type="ARBA" id="ARBA00022889"/>
    </source>
</evidence>
<proteinExistence type="predicted"/>
<dbReference type="PROSITE" id="PS01187">
    <property type="entry name" value="EGF_CA"/>
    <property type="match status" value="1"/>
</dbReference>
<evidence type="ECO:0000256" key="13">
    <source>
        <dbReference type="PROSITE-ProRule" id="PRU00076"/>
    </source>
</evidence>
<dbReference type="PRINTS" id="PR00205">
    <property type="entry name" value="CADHERIN"/>
</dbReference>
<dbReference type="FunFam" id="2.60.40.60:FF:000026">
    <property type="entry name" value="FAT atypical cadherin 1"/>
    <property type="match status" value="2"/>
</dbReference>
<dbReference type="FunFam" id="2.60.40.60:FF:000013">
    <property type="entry name" value="Cadherin EGF LAG seven-pass G-type receptor"/>
    <property type="match status" value="3"/>
</dbReference>
<feature type="domain" description="Cadherin" evidence="18">
    <location>
        <begin position="2349"/>
        <end position="2453"/>
    </location>
</feature>
<feature type="disulfide bond" evidence="13">
    <location>
        <begin position="3037"/>
        <end position="3046"/>
    </location>
</feature>
<feature type="domain" description="Cadherin" evidence="18">
    <location>
        <begin position="1623"/>
        <end position="1726"/>
    </location>
</feature>
<dbReference type="FunFam" id="2.60.40.60:FF:000084">
    <property type="entry name" value="FAT atypical cadherin 3"/>
    <property type="match status" value="1"/>
</dbReference>
<dbReference type="InterPro" id="IPR013320">
    <property type="entry name" value="ConA-like_dom_sf"/>
</dbReference>
<evidence type="ECO:0000256" key="10">
    <source>
        <dbReference type="ARBA" id="ARBA00023157"/>
    </source>
</evidence>
<feature type="domain" description="Cadherin" evidence="18">
    <location>
        <begin position="1935"/>
        <end position="2038"/>
    </location>
</feature>
<feature type="domain" description="Cadherin" evidence="18">
    <location>
        <begin position="2039"/>
        <end position="2141"/>
    </location>
</feature>
<evidence type="ECO:0000256" key="14">
    <source>
        <dbReference type="SAM" id="MobiDB-lite"/>
    </source>
</evidence>
<comment type="caution">
    <text evidence="13">Lacks conserved residue(s) required for the propagation of feature annotation.</text>
</comment>
<feature type="domain" description="Cadherin" evidence="18">
    <location>
        <begin position="479"/>
        <end position="583"/>
    </location>
</feature>
<dbReference type="PANTHER" id="PTHR24026">
    <property type="entry name" value="FAT ATYPICAL CADHERIN-RELATED"/>
    <property type="match status" value="1"/>
</dbReference>
<dbReference type="Proteomes" id="UP001209878">
    <property type="component" value="Unassembled WGS sequence"/>
</dbReference>
<organism evidence="19 20">
    <name type="scientific">Ridgeia piscesae</name>
    <name type="common">Tubeworm</name>
    <dbReference type="NCBI Taxonomy" id="27915"/>
    <lineage>
        <taxon>Eukaryota</taxon>
        <taxon>Metazoa</taxon>
        <taxon>Spiralia</taxon>
        <taxon>Lophotrochozoa</taxon>
        <taxon>Annelida</taxon>
        <taxon>Polychaeta</taxon>
        <taxon>Sedentaria</taxon>
        <taxon>Canalipalpata</taxon>
        <taxon>Sabellida</taxon>
        <taxon>Siboglinidae</taxon>
        <taxon>Ridgeia</taxon>
    </lineage>
</organism>
<evidence type="ECO:0000259" key="18">
    <source>
        <dbReference type="PROSITE" id="PS50268"/>
    </source>
</evidence>
<evidence type="ECO:0000259" key="17">
    <source>
        <dbReference type="PROSITE" id="PS50026"/>
    </source>
</evidence>
<feature type="domain" description="Cadherin" evidence="18">
    <location>
        <begin position="17"/>
        <end position="77"/>
    </location>
</feature>
<feature type="domain" description="Laminin G" evidence="16">
    <location>
        <begin position="2768"/>
        <end position="2946"/>
    </location>
</feature>
<protein>
    <submittedName>
        <fullName evidence="19">Uncharacterized protein</fullName>
    </submittedName>
</protein>
<dbReference type="Pfam" id="PF02210">
    <property type="entry name" value="Laminin_G_2"/>
    <property type="match status" value="1"/>
</dbReference>
<sequence>MADHNVNPSDTAASLFISTTVGVIRTNGILDRETKSSYWLTVYAQDSGTVSLSAMLHVYIEVTDINDNIPQTYEPVYSPAVPENSPANTSVLQLSAYDLDGSTNSQLTYRITSGNPQGFFHIDSTSGSITTTNRVLDREKQEEHILEVTVQDNGTPKLSSTTRVVVTVTDENDEKPIFTSLQYKGRIPAMSAGAYDTPLYRVVAFDRDQGPNADIDYSIRSGRGNGRFSIHPKTGVIYSKKEFVAGSKYDLIVKAVDNGRPQQSNTARLLFTVVSSPASSDHAPKFTSRHSNAHVMENDPVGHMVQLLSAEDMDGDKLWYSITDGNEESTFSIDRENGNMILARPLDWERRKEYNLTVRVTVLDINDNRPVFSETTYSVDVWENTTVGATVLTVSASDLDDDKRLFYTIHSVMDQASRGKFRINSQTGVITTLGPLNRETLNRHQLTIMVRDQATPSKRSLARVVVYVLDHNDHTPKFLQGSYEGRVFETASVGTNVLQIVAVDEDIGENAKLEYSIVSGNIGNTFSIDPTLGKISTTKMLDQTKVSEYHLVVKAVDGGIPALSGGATVHITVTASSDTAPQFLSKEYITEVLENQPKGTYVTTVTASSHSSVTYDIVSGDAARYFAINPYSGVITSGVKFDFEGENFYNLTVRATSMRGDATWCTVLVHIVDVNDNHPVFVHETYVGNISEAAPPNSVVLDNASAPLVVKATDADTSNNALLTYSIVEPDAAEIFTVDSTTGAIRTHTGVDHEEKETYKFHVQVRDHGSPTYSAIVPARVIIHVTDVNDSPPKFSQDYYHVQLLLPTYAGVVVTTVNATDADSPQNAQLKYNLGLGNEEEHFTIDSSTGLVRVAKAANLANYYEIEVIVTDGNQRSLALLNIRVKQTEMMGLRFDRNVYHAQVVENSTEVAQLLVLQPRGHDLNEHLVFSVRNPDDMFVVGRTSGVLQTTGRVFDHEAKGNYTVVVQVSDTRTPPRLAHALVHVGVTDVNDNAPIFVNQPYYASVSVDADVGQVVQKVHALDVDSGVNGEVVFDLVEGDREKFVVQGKTGEITLRRRLQTHDENNKFELVVEARDKGEPSLASRVGVLVTVTNQATPIFTQSQYRVVVPENVPLHTAIASLEAHSPSSQKLIYSIADGNVYDEFSIDFNTGSVAVVDELDYETRRRYELTIRATDTKTGVYADVLLHVRVQDVNDHPPSFTSLHYVVTVSEATPVGTSVLMVSATDDDSGVNAQIQYLIDASTDTNMSSYFHVDPDHGTLLTKKAFDYETMSQLQFSVVAVDGGVPALSSTVPVTIILTDLNDNPPRFDQPLYEVVITDLLKRGQFVSRVTASDPDSPDATDLGYAIIGGNKRRSFSIEGDTGVLRLSRLRSPDLLPSYILNVSVTDGVFTSFARVKIIVRNSNGHVPEFEKNVYDVDVSENLPAGQQVATLRAKDGDQGRFGRLTYAIESDDAEEIFSIDKDTGELFTKAVLDREASAQYVVPVVARDGGGRTGYTQVRVNVADKGDHSPQFQLDQYKANVYADAPLHTSILQVTAVDKDLGSNSDIEYSIYDGQSAHVNDWFTIDTSSGVISLKQALTGKENELFQLFVRATDLGSPPQENDVPVEVYVMGAEDSPPTFPKPSYKYFISEDLSVGSVIATVNVQSSDTLTYSIVAGAMDYSNNPAKFAINDNGQIRVIEALDRETTERFELTVRAETQTSPSLVGFVRITVQLMDVNDNAPKFESNPYRVSLAENAAIGSSIVQVVAHDTDAGPSADISYMFAPVSTELLSVFSVNAHSGWINTLVKLDRETTASYELHVVAMDHGTPALSDTTIIEVTITDHNDEPPVFSRRIYDASVREDALPGTIVVKVSTTDADLEINANVVYHICDGDKRGQFAVRPGGEVYVNKELDRERKSRYKLKIMATDGAFVTSAEVRVSVLDANDNSPVCYMPMYEKVVAENVPVGTVIVRVTASDEDEPGSVNSAIEYSLDSTADGTFKIHKTLGIVSTADVLDRESVDKYTLTVRATDGGGRSCTSRVYITLSDVNDNAPVFTMSSYQLMIPEDAQINTLLTRVTAIDSDLGINHKVRYALRDSLGHFQIDPVSGIISLTRELDREQQPQFNLTIYAYDQGTPKMTSTAYVLVLLLDINDNPPEFERAIYGVTVREDTEIDASVVTVFATSKDTGVNAEIVYKIIHGNELAQFRVDSKTGVVSLVKSLDYERTNQYFVTVEASDGGEPPLRATTIVKLNVTDANDNAPSFAMPVYSAILREDVQLQHSVKATDADSPPNAQITYRLTGGDPHQQFSVHPKDGVISVVAPLDRETVASYTLKIEASDSGTPQLKVSTLVKIEVEDSNDCPPRFSQTNYTAVMQEDREIGYSILQLEVTDADTTPNGSPFSFDIVTGNQDMKFRVDSSGLLMTTATFDRDIKDTYQLTIRVFDNGTPPLHSDTRVTVTIIEESSFPPLITPLSVTVTTYGDEFAGGVIGRVKAVDRDAYDTLAYSIVDNESRLFDIHSFDGTIRASQSIDAGEYNLNVSVTDGKYITYSPVHLVIVAISESIAANAIVVRLRNMLPEQFIASHRDAFIDALRDELSVRRRDVQILSVQPASNTVAKPTRNRRGAESDLDILLAVQRSRDGAYYRGNVLRRRVNEAAGRVSKKTGLSITKVFNDVCSKGKCGKGKCKTVIHFDDQMSTIITDSESYVTARHEFGYTCKCKAGFTGVQCNTKVDLCNPSPCPLYRECKMDGSGYVCRCPAGFSGDYCEKNEGDRDTICVDATCRKEKPLTFSGSSYVGWRLMIPTERRLSLAFQIKTVQQSARLMHAGGAVDYNILELVDGGLLQYRFDCGSGPGFTRVDSINVNDGYWHSIVIERLGKNAKIIIDGTHTAHGSAPGTNDVLNLDSNDVFFGAEVITMANGREDISQGFIGCMRDFVIDEVKLPMAGSSSVALFKNTHNIEFHCRGAYIPVGHDSYACRCRGRFDGLRCEIDTNPCASSPCLHSGVCENIGGDFRCTCQGHLQGKRCEKNFYCHSNPCKHGGSCVDGLRGPVCTCTSGFRGGLCEYDVDECRQNPCQNGATCINLYGSFTCNCTSGIAGDLCDEVDLTSITSNPANINLDEIIGIVGVLSCIILIVIIFVIIMRCRLNRRRRRGLETTQAEYSYNNMMSHNKSGKISEEESTANFMHHNIPPDTPMLPPSPHPPPVLPPRPASYTPSNAGGSVNTLNNFDNIPDEVQNMSTITQPIEIPAFMQNVDVEKPPEAREMCPAPPPRYHDIENMEKQGLCVADIDDDLQASAARHMGPPGYHWDTSDWHPDQMPLPNIAEVPMREIPDTQSSCAPSDDGNSQLIDPDAYDNYTDYAEDLGEHDSEYVGDSEYGETEFETEDFDDDDDEPNVDFGDTPNYEEMLALQNNLVYEVTDDNDDDDEESHVNYNIHPNDYLPHYSIENMQTDDDDSCYQGAAVRQPEYEHSTLSALDDMSVSVGGYASTAVSCSGLSGLCEIEDSEINVSDEDSEDDNCSSTKISSSHIHTDV</sequence>
<dbReference type="SMART" id="SM00179">
    <property type="entry name" value="EGF_CA"/>
    <property type="match status" value="4"/>
</dbReference>
<dbReference type="GO" id="GO:0005509">
    <property type="term" value="F:calcium ion binding"/>
    <property type="evidence" value="ECO:0007669"/>
    <property type="project" value="UniProtKB-UniRule"/>
</dbReference>
<keyword evidence="7" id="KW-0130">Cell adhesion</keyword>
<feature type="domain" description="Cadherin" evidence="18">
    <location>
        <begin position="1834"/>
        <end position="1939"/>
    </location>
</feature>
<evidence type="ECO:0000256" key="2">
    <source>
        <dbReference type="ARBA" id="ARBA00022536"/>
    </source>
</evidence>
<dbReference type="Pfam" id="PF00008">
    <property type="entry name" value="EGF"/>
    <property type="match status" value="2"/>
</dbReference>
<dbReference type="InterPro" id="IPR000152">
    <property type="entry name" value="EGF-type_Asp/Asn_hydroxyl_site"/>
</dbReference>
<feature type="domain" description="Cadherin" evidence="18">
    <location>
        <begin position="287"/>
        <end position="361"/>
    </location>
</feature>
<keyword evidence="6 12" id="KW-0106">Calcium</keyword>
<evidence type="ECO:0000256" key="11">
    <source>
        <dbReference type="ARBA" id="ARBA00023180"/>
    </source>
</evidence>
<evidence type="ECO:0000256" key="4">
    <source>
        <dbReference type="ARBA" id="ARBA00022729"/>
    </source>
</evidence>
<evidence type="ECO:0000256" key="5">
    <source>
        <dbReference type="ARBA" id="ARBA00022737"/>
    </source>
</evidence>
<evidence type="ECO:0000256" key="1">
    <source>
        <dbReference type="ARBA" id="ARBA00004479"/>
    </source>
</evidence>
<dbReference type="FunFam" id="2.60.40.60:FF:000020">
    <property type="entry name" value="Dachsous cadherin-related 1b"/>
    <property type="match status" value="2"/>
</dbReference>
<keyword evidence="2 13" id="KW-0245">EGF-like domain</keyword>
<dbReference type="InterPro" id="IPR015919">
    <property type="entry name" value="Cadherin-like_sf"/>
</dbReference>
<accession>A0AAD9PDS4</accession>
<dbReference type="FunFam" id="2.60.40.60:FF:000051">
    <property type="entry name" value="FAT atypical cadherin 1"/>
    <property type="match status" value="1"/>
</dbReference>
<dbReference type="InterPro" id="IPR018097">
    <property type="entry name" value="EGF_Ca-bd_CS"/>
</dbReference>
<dbReference type="FunFam" id="2.60.40.60:FF:000058">
    <property type="entry name" value="FAT atypical cadherin 3"/>
    <property type="match status" value="1"/>
</dbReference>
<feature type="domain" description="Cadherin" evidence="18">
    <location>
        <begin position="197"/>
        <end position="286"/>
    </location>
</feature>
<dbReference type="CDD" id="cd00054">
    <property type="entry name" value="EGF_CA"/>
    <property type="match status" value="4"/>
</dbReference>
<dbReference type="FunFam" id="2.10.25.10:FF:000321">
    <property type="entry name" value="Protein delta homolog 1"/>
    <property type="match status" value="1"/>
</dbReference>
<dbReference type="SUPFAM" id="SSF57196">
    <property type="entry name" value="EGF/Laminin"/>
    <property type="match status" value="4"/>
</dbReference>
<feature type="compositionally biased region" description="Acidic residues" evidence="14">
    <location>
        <begin position="3490"/>
        <end position="3501"/>
    </location>
</feature>
<evidence type="ECO:0000256" key="12">
    <source>
        <dbReference type="PROSITE-ProRule" id="PRU00043"/>
    </source>
</evidence>
<dbReference type="FunFam" id="2.60.40.60:FF:000100">
    <property type="entry name" value="protocadherin Fat 2"/>
    <property type="match status" value="1"/>
</dbReference>
<dbReference type="SUPFAM" id="SSF49313">
    <property type="entry name" value="Cadherin-like"/>
    <property type="match status" value="25"/>
</dbReference>
<dbReference type="InterPro" id="IPR001881">
    <property type="entry name" value="EGF-like_Ca-bd_dom"/>
</dbReference>
<dbReference type="GO" id="GO:0007156">
    <property type="term" value="P:homophilic cell adhesion via plasma membrane adhesion molecules"/>
    <property type="evidence" value="ECO:0007669"/>
    <property type="project" value="InterPro"/>
</dbReference>
<evidence type="ECO:0000256" key="15">
    <source>
        <dbReference type="SAM" id="Phobius"/>
    </source>
</evidence>
<feature type="disulfide bond" evidence="13">
    <location>
        <begin position="2740"/>
        <end position="2749"/>
    </location>
</feature>
<dbReference type="InterPro" id="IPR001791">
    <property type="entry name" value="Laminin_G"/>
</dbReference>
<dbReference type="SUPFAM" id="SSF49899">
    <property type="entry name" value="Concanavalin A-like lectins/glucanases"/>
    <property type="match status" value="1"/>
</dbReference>
<dbReference type="GO" id="GO:0005886">
    <property type="term" value="C:plasma membrane"/>
    <property type="evidence" value="ECO:0007669"/>
    <property type="project" value="InterPro"/>
</dbReference>
<dbReference type="FunFam" id="2.60.40.60:FF:000061">
    <property type="entry name" value="FAT atypical cadherin 3"/>
    <property type="match status" value="1"/>
</dbReference>
<feature type="region of interest" description="Disordered" evidence="14">
    <location>
        <begin position="3490"/>
        <end position="3516"/>
    </location>
</feature>
<dbReference type="Gene3D" id="2.60.40.60">
    <property type="entry name" value="Cadherins"/>
    <property type="match status" value="25"/>
</dbReference>
<dbReference type="PANTHER" id="PTHR24026:SF125">
    <property type="entry name" value="FAT-LIKE CADHERIN-RELATED TUMOR SUPPRESSOR HOMOLOG"/>
    <property type="match status" value="1"/>
</dbReference>
<evidence type="ECO:0000313" key="19">
    <source>
        <dbReference type="EMBL" id="KAK2192991.1"/>
    </source>
</evidence>
<keyword evidence="3 15" id="KW-0812">Transmembrane</keyword>
<dbReference type="SMART" id="SM00282">
    <property type="entry name" value="LamG"/>
    <property type="match status" value="1"/>
</dbReference>
<evidence type="ECO:0000256" key="6">
    <source>
        <dbReference type="ARBA" id="ARBA00022837"/>
    </source>
</evidence>
<dbReference type="InterPro" id="IPR000742">
    <property type="entry name" value="EGF"/>
</dbReference>
<dbReference type="FunFam" id="2.60.40.60:FF:000033">
    <property type="entry name" value="FAT atypical cadherin 1"/>
    <property type="match status" value="1"/>
</dbReference>
<dbReference type="InterPro" id="IPR020894">
    <property type="entry name" value="Cadherin_CS"/>
</dbReference>
<feature type="domain" description="EGF-like" evidence="17">
    <location>
        <begin position="3011"/>
        <end position="3047"/>
    </location>
</feature>
<dbReference type="CDD" id="cd00110">
    <property type="entry name" value="LamG"/>
    <property type="match status" value="1"/>
</dbReference>
<evidence type="ECO:0000313" key="20">
    <source>
        <dbReference type="Proteomes" id="UP001209878"/>
    </source>
</evidence>
<keyword evidence="10 13" id="KW-1015">Disulfide bond</keyword>
<dbReference type="Gene3D" id="2.10.25.10">
    <property type="entry name" value="Laminin"/>
    <property type="match status" value="4"/>
</dbReference>
<dbReference type="FunFam" id="2.60.40.60:FF:000037">
    <property type="entry name" value="FAT atypical cadherin 1"/>
    <property type="match status" value="1"/>
</dbReference>
<feature type="region of interest" description="Disordered" evidence="14">
    <location>
        <begin position="3167"/>
        <end position="3202"/>
    </location>
</feature>
<feature type="compositionally biased region" description="Pro residues" evidence="14">
    <location>
        <begin position="3174"/>
        <end position="3193"/>
    </location>
</feature>
<dbReference type="PROSITE" id="PS50026">
    <property type="entry name" value="EGF_3"/>
    <property type="match status" value="4"/>
</dbReference>
<feature type="domain" description="Cadherin" evidence="18">
    <location>
        <begin position="1515"/>
        <end position="1622"/>
    </location>
</feature>
<keyword evidence="5" id="KW-0677">Repeat</keyword>
<dbReference type="SMART" id="SM00112">
    <property type="entry name" value="CA"/>
    <property type="match status" value="25"/>
</dbReference>
<reference evidence="19" key="1">
    <citation type="journal article" date="2023" name="Mol. Biol. Evol.">
        <title>Third-Generation Sequencing Reveals the Adaptive Role of the Epigenome in Three Deep-Sea Polychaetes.</title>
        <authorList>
            <person name="Perez M."/>
            <person name="Aroh O."/>
            <person name="Sun Y."/>
            <person name="Lan Y."/>
            <person name="Juniper S.K."/>
            <person name="Young C.R."/>
            <person name="Angers B."/>
            <person name="Qian P.Y."/>
        </authorList>
    </citation>
    <scope>NUCLEOTIDE SEQUENCE</scope>
    <source>
        <strain evidence="19">R07B-5</strain>
    </source>
</reference>
<dbReference type="GO" id="GO:0009653">
    <property type="term" value="P:anatomical structure morphogenesis"/>
    <property type="evidence" value="ECO:0007669"/>
    <property type="project" value="UniProtKB-ARBA"/>
</dbReference>
<dbReference type="PROSITE" id="PS01186">
    <property type="entry name" value="EGF_2"/>
    <property type="match status" value="2"/>
</dbReference>
<feature type="domain" description="Cadherin" evidence="18">
    <location>
        <begin position="1727"/>
        <end position="1833"/>
    </location>
</feature>
<comment type="caution">
    <text evidence="19">The sequence shown here is derived from an EMBL/GenBank/DDBJ whole genome shotgun (WGS) entry which is preliminary data.</text>
</comment>
<dbReference type="PROSITE" id="PS00232">
    <property type="entry name" value="CADHERIN_1"/>
    <property type="match status" value="9"/>
</dbReference>
<dbReference type="EMBL" id="JAODUO010000019">
    <property type="protein sequence ID" value="KAK2192991.1"/>
    <property type="molecule type" value="Genomic_DNA"/>
</dbReference>
<dbReference type="Gene3D" id="2.60.120.200">
    <property type="match status" value="1"/>
</dbReference>
<name>A0AAD9PDS4_RIDPI</name>
<dbReference type="FunFam" id="2.60.40.60:FF:000059">
    <property type="entry name" value="FAT atypical cadherin 3"/>
    <property type="match status" value="1"/>
</dbReference>
<feature type="domain" description="Cadherin" evidence="18">
    <location>
        <begin position="1202"/>
        <end position="1309"/>
    </location>
</feature>
<feature type="domain" description="Cadherin" evidence="18">
    <location>
        <begin position="2247"/>
        <end position="2348"/>
    </location>
</feature>
<comment type="subcellular location">
    <subcellularLocation>
        <location evidence="1">Membrane</location>
        <topology evidence="1">Single-pass type I membrane protein</topology>
    </subcellularLocation>
</comment>
<feature type="domain" description="Cadherin" evidence="18">
    <location>
        <begin position="896"/>
        <end position="997"/>
    </location>
</feature>
<feature type="domain" description="Cadherin" evidence="18">
    <location>
        <begin position="373"/>
        <end position="478"/>
    </location>
</feature>
<evidence type="ECO:0000256" key="8">
    <source>
        <dbReference type="ARBA" id="ARBA00022989"/>
    </source>
</evidence>
<feature type="disulfide bond" evidence="13">
    <location>
        <begin position="3075"/>
        <end position="3084"/>
    </location>
</feature>
<feature type="domain" description="Cadherin" evidence="18">
    <location>
        <begin position="1310"/>
        <end position="1411"/>
    </location>
</feature>
<feature type="transmembrane region" description="Helical" evidence="15">
    <location>
        <begin position="3104"/>
        <end position="3125"/>
    </location>
</feature>
<feature type="compositionally biased region" description="Low complexity" evidence="14">
    <location>
        <begin position="3502"/>
        <end position="3516"/>
    </location>
</feature>
<dbReference type="FunFam" id="2.60.40.60:FF:000165">
    <property type="entry name" value="FAT atypical cadherin 3"/>
    <property type="match status" value="1"/>
</dbReference>
<evidence type="ECO:0000259" key="16">
    <source>
        <dbReference type="PROSITE" id="PS50025"/>
    </source>
</evidence>
<dbReference type="FunFam" id="2.60.40.60:FF:000052">
    <property type="entry name" value="FAT atypical cadherin 1"/>
    <property type="match status" value="1"/>
</dbReference>
<evidence type="ECO:0000256" key="3">
    <source>
        <dbReference type="ARBA" id="ARBA00022692"/>
    </source>
</evidence>
<dbReference type="FunFam" id="2.60.40.60:FF:000053">
    <property type="entry name" value="FAT atypical cadherin 3"/>
    <property type="match status" value="1"/>
</dbReference>
<dbReference type="PROSITE" id="PS00022">
    <property type="entry name" value="EGF_1"/>
    <property type="match status" value="4"/>
</dbReference>
<feature type="domain" description="Cadherin" evidence="18">
    <location>
        <begin position="1412"/>
        <end position="1514"/>
    </location>
</feature>